<dbReference type="KEGG" id="pseg:D3H65_00785"/>
<dbReference type="Pfam" id="PF13242">
    <property type="entry name" value="Hydrolase_like"/>
    <property type="match status" value="1"/>
</dbReference>
<accession>A0A3B7MG70</accession>
<evidence type="ECO:0000313" key="2">
    <source>
        <dbReference type="Proteomes" id="UP000263900"/>
    </source>
</evidence>
<sequence length="69" mass="7440">MQQHGITDAQEVVKVGDSIIDIEEGRNAGCRFSIGITTGAHTRSQLQSARPDHILGDLMELLPVIEGTI</sequence>
<proteinExistence type="predicted"/>
<dbReference type="Gene3D" id="3.40.50.1000">
    <property type="entry name" value="HAD superfamily/HAD-like"/>
    <property type="match status" value="1"/>
</dbReference>
<dbReference type="InterPro" id="IPR036412">
    <property type="entry name" value="HAD-like_sf"/>
</dbReference>
<dbReference type="InterPro" id="IPR050155">
    <property type="entry name" value="HAD-like_hydrolase_sf"/>
</dbReference>
<evidence type="ECO:0000313" key="1">
    <source>
        <dbReference type="EMBL" id="AXY72597.1"/>
    </source>
</evidence>
<dbReference type="PANTHER" id="PTHR43434">
    <property type="entry name" value="PHOSPHOGLYCOLATE PHOSPHATASE"/>
    <property type="match status" value="1"/>
</dbReference>
<dbReference type="GO" id="GO:0006281">
    <property type="term" value="P:DNA repair"/>
    <property type="evidence" value="ECO:0007669"/>
    <property type="project" value="TreeGrafter"/>
</dbReference>
<keyword evidence="2" id="KW-1185">Reference proteome</keyword>
<dbReference type="EMBL" id="CP032157">
    <property type="protein sequence ID" value="AXY72597.1"/>
    <property type="molecule type" value="Genomic_DNA"/>
</dbReference>
<evidence type="ECO:0008006" key="3">
    <source>
        <dbReference type="Google" id="ProtNLM"/>
    </source>
</evidence>
<dbReference type="PANTHER" id="PTHR43434:SF19">
    <property type="entry name" value="PHOSPHONOACETALDEHYDE HYDROLASE"/>
    <property type="match status" value="1"/>
</dbReference>
<protein>
    <recommendedName>
        <fullName evidence="3">HAD family hydrolase</fullName>
    </recommendedName>
</protein>
<reference evidence="1 2" key="1">
    <citation type="submission" date="2018-09" db="EMBL/GenBank/DDBJ databases">
        <title>Genome sequencing of strain 6GH32-13.</title>
        <authorList>
            <person name="Weon H.-Y."/>
            <person name="Heo J."/>
            <person name="Kwon S.-W."/>
        </authorList>
    </citation>
    <scope>NUCLEOTIDE SEQUENCE [LARGE SCALE GENOMIC DNA]</scope>
    <source>
        <strain evidence="1 2">5GH32-13</strain>
    </source>
</reference>
<dbReference type="GO" id="GO:0008967">
    <property type="term" value="F:phosphoglycolate phosphatase activity"/>
    <property type="evidence" value="ECO:0007669"/>
    <property type="project" value="TreeGrafter"/>
</dbReference>
<organism evidence="1 2">
    <name type="scientific">Paraflavitalea soli</name>
    <dbReference type="NCBI Taxonomy" id="2315862"/>
    <lineage>
        <taxon>Bacteria</taxon>
        <taxon>Pseudomonadati</taxon>
        <taxon>Bacteroidota</taxon>
        <taxon>Chitinophagia</taxon>
        <taxon>Chitinophagales</taxon>
        <taxon>Chitinophagaceae</taxon>
        <taxon>Paraflavitalea</taxon>
    </lineage>
</organism>
<dbReference type="SUPFAM" id="SSF56784">
    <property type="entry name" value="HAD-like"/>
    <property type="match status" value="1"/>
</dbReference>
<dbReference type="GO" id="GO:0005829">
    <property type="term" value="C:cytosol"/>
    <property type="evidence" value="ECO:0007669"/>
    <property type="project" value="TreeGrafter"/>
</dbReference>
<gene>
    <name evidence="1" type="ORF">D3H65_00785</name>
</gene>
<dbReference type="AlphaFoldDB" id="A0A3B7MG70"/>
<dbReference type="OrthoDB" id="5504491at2"/>
<dbReference type="RefSeq" id="WP_119048435.1">
    <property type="nucleotide sequence ID" value="NZ_CP032157.1"/>
</dbReference>
<dbReference type="InterPro" id="IPR023214">
    <property type="entry name" value="HAD_sf"/>
</dbReference>
<dbReference type="Proteomes" id="UP000263900">
    <property type="component" value="Chromosome"/>
</dbReference>
<name>A0A3B7MG70_9BACT</name>